<dbReference type="AlphaFoldDB" id="G2QT22"/>
<gene>
    <name evidence="2" type="ORF">THITE_2108969</name>
</gene>
<evidence type="ECO:0000256" key="1">
    <source>
        <dbReference type="SAM" id="MobiDB-lite"/>
    </source>
</evidence>
<dbReference type="KEGG" id="ttt:THITE_2108969"/>
<feature type="compositionally biased region" description="Basic and acidic residues" evidence="1">
    <location>
        <begin position="1"/>
        <end position="14"/>
    </location>
</feature>
<dbReference type="EMBL" id="CP003009">
    <property type="protein sequence ID" value="AEO63547.1"/>
    <property type="molecule type" value="Genomic_DNA"/>
</dbReference>
<organism evidence="2 3">
    <name type="scientific">Thermothielavioides terrestris (strain ATCC 38088 / NRRL 8126)</name>
    <name type="common">Thielavia terrestris</name>
    <dbReference type="NCBI Taxonomy" id="578455"/>
    <lineage>
        <taxon>Eukaryota</taxon>
        <taxon>Fungi</taxon>
        <taxon>Dikarya</taxon>
        <taxon>Ascomycota</taxon>
        <taxon>Pezizomycotina</taxon>
        <taxon>Sordariomycetes</taxon>
        <taxon>Sordariomycetidae</taxon>
        <taxon>Sordariales</taxon>
        <taxon>Chaetomiaceae</taxon>
        <taxon>Thermothielavioides</taxon>
        <taxon>Thermothielavioides terrestris</taxon>
    </lineage>
</organism>
<dbReference type="eggNOG" id="ENOG502SD5D">
    <property type="taxonomic scope" value="Eukaryota"/>
</dbReference>
<dbReference type="RefSeq" id="XP_003649883.1">
    <property type="nucleotide sequence ID" value="XM_003649835.1"/>
</dbReference>
<reference evidence="2 3" key="1">
    <citation type="journal article" date="2011" name="Nat. Biotechnol.">
        <title>Comparative genomic analysis of the thermophilic biomass-degrading fungi Myceliophthora thermophila and Thielavia terrestris.</title>
        <authorList>
            <person name="Berka R.M."/>
            <person name="Grigoriev I.V."/>
            <person name="Otillar R."/>
            <person name="Salamov A."/>
            <person name="Grimwood J."/>
            <person name="Reid I."/>
            <person name="Ishmael N."/>
            <person name="John T."/>
            <person name="Darmond C."/>
            <person name="Moisan M.-C."/>
            <person name="Henrissat B."/>
            <person name="Coutinho P.M."/>
            <person name="Lombard V."/>
            <person name="Natvig D.O."/>
            <person name="Lindquist E."/>
            <person name="Schmutz J."/>
            <person name="Lucas S."/>
            <person name="Harris P."/>
            <person name="Powlowski J."/>
            <person name="Bellemare A."/>
            <person name="Taylor D."/>
            <person name="Butler G."/>
            <person name="de Vries R.P."/>
            <person name="Allijn I.E."/>
            <person name="van den Brink J."/>
            <person name="Ushinsky S."/>
            <person name="Storms R."/>
            <person name="Powell A.J."/>
            <person name="Paulsen I.T."/>
            <person name="Elbourne L.D.H."/>
            <person name="Baker S.E."/>
            <person name="Magnuson J."/>
            <person name="LaBoissiere S."/>
            <person name="Clutterbuck A.J."/>
            <person name="Martinez D."/>
            <person name="Wogulis M."/>
            <person name="de Leon A.L."/>
            <person name="Rey M.W."/>
            <person name="Tsang A."/>
        </authorList>
    </citation>
    <scope>NUCLEOTIDE SEQUENCE [LARGE SCALE GENOMIC DNA]</scope>
    <source>
        <strain evidence="3">ATCC 38088 / NRRL 8126</strain>
    </source>
</reference>
<protein>
    <submittedName>
        <fullName evidence="2">Uncharacterized protein</fullName>
    </submittedName>
</protein>
<dbReference type="Proteomes" id="UP000008181">
    <property type="component" value="Chromosome 1"/>
</dbReference>
<sequence length="53" mass="5905">MTRSHKYNDKDHAGLADGTVLPQDHLPKYFGKHGFPDADPKKTKKNGGGRANW</sequence>
<keyword evidence="3" id="KW-1185">Reference proteome</keyword>
<dbReference type="OrthoDB" id="2122308at2759"/>
<dbReference type="HOGENOM" id="CLU_3070349_0_0_1"/>
<proteinExistence type="predicted"/>
<evidence type="ECO:0000313" key="3">
    <source>
        <dbReference type="Proteomes" id="UP000008181"/>
    </source>
</evidence>
<evidence type="ECO:0000313" key="2">
    <source>
        <dbReference type="EMBL" id="AEO63547.1"/>
    </source>
</evidence>
<accession>G2QT22</accession>
<feature type="region of interest" description="Disordered" evidence="1">
    <location>
        <begin position="1"/>
        <end position="53"/>
    </location>
</feature>
<name>G2QT22_THETT</name>
<dbReference type="GeneID" id="11523865"/>